<feature type="signal peptide" evidence="2">
    <location>
        <begin position="1"/>
        <end position="29"/>
    </location>
</feature>
<dbReference type="Pfam" id="PF13205">
    <property type="entry name" value="Big_5"/>
    <property type="match status" value="1"/>
</dbReference>
<dbReference type="RefSeq" id="WP_147030266.1">
    <property type="nucleotide sequence ID" value="NZ_CP042436.1"/>
</dbReference>
<evidence type="ECO:0000313" key="5">
    <source>
        <dbReference type="Proteomes" id="UP000321479"/>
    </source>
</evidence>
<evidence type="ECO:0000256" key="2">
    <source>
        <dbReference type="SAM" id="SignalP"/>
    </source>
</evidence>
<dbReference type="KEGG" id="mgin:FRZ54_03515"/>
<accession>A0A5B8URV9</accession>
<proteinExistence type="predicted"/>
<feature type="chain" id="PRO_5023032149" description="SbsA Ig-like domain-containing protein" evidence="2">
    <location>
        <begin position="30"/>
        <end position="547"/>
    </location>
</feature>
<evidence type="ECO:0000313" key="4">
    <source>
        <dbReference type="EMBL" id="QEC61689.1"/>
    </source>
</evidence>
<dbReference type="InterPro" id="IPR032812">
    <property type="entry name" value="SbsA_Ig"/>
</dbReference>
<organism evidence="4 5">
    <name type="scientific">Mucilaginibacter ginsenosidivorans</name>
    <dbReference type="NCBI Taxonomy" id="398053"/>
    <lineage>
        <taxon>Bacteria</taxon>
        <taxon>Pseudomonadati</taxon>
        <taxon>Bacteroidota</taxon>
        <taxon>Sphingobacteriia</taxon>
        <taxon>Sphingobacteriales</taxon>
        <taxon>Sphingobacteriaceae</taxon>
        <taxon>Mucilaginibacter</taxon>
    </lineage>
</organism>
<protein>
    <recommendedName>
        <fullName evidence="3">SbsA Ig-like domain-containing protein</fullName>
    </recommendedName>
</protein>
<dbReference type="EMBL" id="CP042436">
    <property type="protein sequence ID" value="QEC61689.1"/>
    <property type="molecule type" value="Genomic_DNA"/>
</dbReference>
<keyword evidence="1 2" id="KW-0732">Signal</keyword>
<dbReference type="AlphaFoldDB" id="A0A5B8URV9"/>
<gene>
    <name evidence="4" type="ORF">FRZ54_03515</name>
</gene>
<evidence type="ECO:0000256" key="1">
    <source>
        <dbReference type="ARBA" id="ARBA00022729"/>
    </source>
</evidence>
<dbReference type="InterPro" id="IPR008969">
    <property type="entry name" value="CarboxyPept-like_regulatory"/>
</dbReference>
<dbReference type="Proteomes" id="UP000321479">
    <property type="component" value="Chromosome"/>
</dbReference>
<dbReference type="PROSITE" id="PS51257">
    <property type="entry name" value="PROKAR_LIPOPROTEIN"/>
    <property type="match status" value="1"/>
</dbReference>
<keyword evidence="5" id="KW-1185">Reference proteome</keyword>
<dbReference type="SUPFAM" id="SSF49464">
    <property type="entry name" value="Carboxypeptidase regulatory domain-like"/>
    <property type="match status" value="1"/>
</dbReference>
<dbReference type="OrthoDB" id="9809989at2"/>
<reference evidence="4 5" key="1">
    <citation type="journal article" date="2017" name="Curr. Microbiol.">
        <title>Mucilaginibacter ginsenosidivorans sp. nov., Isolated from Soil of Ginseng Field.</title>
        <authorList>
            <person name="Kim M.M."/>
            <person name="Siddiqi M.Z."/>
            <person name="Im W.T."/>
        </authorList>
    </citation>
    <scope>NUCLEOTIDE SEQUENCE [LARGE SCALE GENOMIC DNA]</scope>
    <source>
        <strain evidence="4 5">Gsoil 3017</strain>
    </source>
</reference>
<sequence>MGLNKKSVFSTKNFAFLVTLLLISGCASIQKPAGGPKDRTPPKLLKATPPNMTRNFKEKQIRLDFDEYFNLKNPFQEIIISPTQEKPPTFKVSKKSIVVDFKDTLEKNTTYVINFGKAIADVNENNVLENFTYVFSTGPHIDSLSISGDVKNSLTGEKVKDATVMLFPVKQDTLFGKKKPSIFATTDTSGNFSLNNLHAEDYHIYALKEDNPNKIYDNEKELVGFLKAAIHLNKDTSNIHLSLFKQDPEKLRVVDRRFDLDGKLFFTFNKPVENPSVKVIEPAALNSQKIVDINPTRDTIGIYMRSMDFDSIKVAMIQNNKPFDTVTLRKARKESYERIIKLQYNTSPDGKLRPSDDLIVTSSLPLENFDQSLIALTEDSVNISNYKIVRDTGSLHKLLFKYPWKQNSRYQLVFNEGALTDIYGDKSKKLATLFQPDKTENYGQLTVKVSIPDTSKAYVVELLNTDRKVVHTDPVTKKTTLSYKNYRIGKYYIRVVYDTNKNGKWDSGNVKKRLYPENIWQYSKEIVLRSNWDAEETLDIPKEPIVP</sequence>
<name>A0A5B8URV9_9SPHI</name>
<feature type="domain" description="SbsA Ig-like" evidence="3">
    <location>
        <begin position="38"/>
        <end position="137"/>
    </location>
</feature>
<evidence type="ECO:0000259" key="3">
    <source>
        <dbReference type="Pfam" id="PF13205"/>
    </source>
</evidence>